<proteinExistence type="predicted"/>
<name>A0A4R6P5J1_NOCIG</name>
<sequence>MSAMHHDQRERPADHAWRKSTYSNASGNCVEVAAVSDGSVAVRNSRDPRGAVIYYTRPEIDAFIRGAKAGEFDDLTC</sequence>
<evidence type="ECO:0000313" key="2">
    <source>
        <dbReference type="EMBL" id="TDP33108.1"/>
    </source>
</evidence>
<reference evidence="2 3" key="1">
    <citation type="submission" date="2019-03" db="EMBL/GenBank/DDBJ databases">
        <title>Genomic Encyclopedia of Type Strains, Phase IV (KMG-IV): sequencing the most valuable type-strain genomes for metagenomic binning, comparative biology and taxonomic classification.</title>
        <authorList>
            <person name="Goeker M."/>
        </authorList>
    </citation>
    <scope>NUCLEOTIDE SEQUENCE [LARGE SCALE GENOMIC DNA]</scope>
    <source>
        <strain evidence="2 3">DSM 44496</strain>
    </source>
</reference>
<dbReference type="InterPro" id="IPR007278">
    <property type="entry name" value="DUF397"/>
</dbReference>
<dbReference type="EMBL" id="SNXK01000005">
    <property type="protein sequence ID" value="TDP33108.1"/>
    <property type="molecule type" value="Genomic_DNA"/>
</dbReference>
<protein>
    <submittedName>
        <fullName evidence="2">Uncharacterized protein DUF397</fullName>
    </submittedName>
</protein>
<accession>A0A4R6P5J1</accession>
<evidence type="ECO:0000259" key="1">
    <source>
        <dbReference type="Pfam" id="PF04149"/>
    </source>
</evidence>
<dbReference type="Proteomes" id="UP000295087">
    <property type="component" value="Unassembled WGS sequence"/>
</dbReference>
<comment type="caution">
    <text evidence="2">The sequence shown here is derived from an EMBL/GenBank/DDBJ whole genome shotgun (WGS) entry which is preliminary data.</text>
</comment>
<feature type="domain" description="DUF397" evidence="1">
    <location>
        <begin position="16"/>
        <end position="68"/>
    </location>
</feature>
<keyword evidence="3" id="KW-1185">Reference proteome</keyword>
<evidence type="ECO:0000313" key="3">
    <source>
        <dbReference type="Proteomes" id="UP000295087"/>
    </source>
</evidence>
<dbReference type="Pfam" id="PF04149">
    <property type="entry name" value="DUF397"/>
    <property type="match status" value="1"/>
</dbReference>
<organism evidence="2 3">
    <name type="scientific">Nocardia ignorata</name>
    <dbReference type="NCBI Taxonomy" id="145285"/>
    <lineage>
        <taxon>Bacteria</taxon>
        <taxon>Bacillati</taxon>
        <taxon>Actinomycetota</taxon>
        <taxon>Actinomycetes</taxon>
        <taxon>Mycobacteriales</taxon>
        <taxon>Nocardiaceae</taxon>
        <taxon>Nocardia</taxon>
    </lineage>
</organism>
<gene>
    <name evidence="2" type="ORF">DFR75_105346</name>
</gene>
<dbReference type="AlphaFoldDB" id="A0A4R6P5J1"/>
<dbReference type="RefSeq" id="WP_370465698.1">
    <property type="nucleotide sequence ID" value="NZ_JBHXPO010000015.1"/>
</dbReference>